<gene>
    <name evidence="2" type="ORF">PXEA_LOCUS2019</name>
</gene>
<accession>A0A3S4ZW49</accession>
<organism evidence="2 3">
    <name type="scientific">Protopolystoma xenopodis</name>
    <dbReference type="NCBI Taxonomy" id="117903"/>
    <lineage>
        <taxon>Eukaryota</taxon>
        <taxon>Metazoa</taxon>
        <taxon>Spiralia</taxon>
        <taxon>Lophotrochozoa</taxon>
        <taxon>Platyhelminthes</taxon>
        <taxon>Monogenea</taxon>
        <taxon>Polyopisthocotylea</taxon>
        <taxon>Polystomatidea</taxon>
        <taxon>Polystomatidae</taxon>
        <taxon>Protopolystoma</taxon>
    </lineage>
</organism>
<keyword evidence="3" id="KW-1185">Reference proteome</keyword>
<dbReference type="AlphaFoldDB" id="A0A3S4ZW49"/>
<protein>
    <submittedName>
        <fullName evidence="2">Uncharacterized protein</fullName>
    </submittedName>
</protein>
<comment type="caution">
    <text evidence="2">The sequence shown here is derived from an EMBL/GenBank/DDBJ whole genome shotgun (WGS) entry which is preliminary data.</text>
</comment>
<reference evidence="2" key="1">
    <citation type="submission" date="2018-11" db="EMBL/GenBank/DDBJ databases">
        <authorList>
            <consortium name="Pathogen Informatics"/>
        </authorList>
    </citation>
    <scope>NUCLEOTIDE SEQUENCE</scope>
</reference>
<evidence type="ECO:0000313" key="3">
    <source>
        <dbReference type="Proteomes" id="UP000784294"/>
    </source>
</evidence>
<dbReference type="Proteomes" id="UP000784294">
    <property type="component" value="Unassembled WGS sequence"/>
</dbReference>
<sequence>MPSFHAEGASQMIYRPGRDYLQDFRRPTGSSIIRHPPSSAGPAVHLDP</sequence>
<evidence type="ECO:0000313" key="2">
    <source>
        <dbReference type="EMBL" id="VEL08579.1"/>
    </source>
</evidence>
<name>A0A3S4ZW49_9PLAT</name>
<feature type="region of interest" description="Disordered" evidence="1">
    <location>
        <begin position="24"/>
        <end position="48"/>
    </location>
</feature>
<proteinExistence type="predicted"/>
<dbReference type="EMBL" id="CAAALY010004301">
    <property type="protein sequence ID" value="VEL08579.1"/>
    <property type="molecule type" value="Genomic_DNA"/>
</dbReference>
<evidence type="ECO:0000256" key="1">
    <source>
        <dbReference type="SAM" id="MobiDB-lite"/>
    </source>
</evidence>